<dbReference type="RefSeq" id="WP_115366113.1">
    <property type="nucleotide sequence ID" value="NZ_QBKA01000002.1"/>
</dbReference>
<gene>
    <name evidence="1" type="ORF">HME9302_01030</name>
</gene>
<dbReference type="AlphaFoldDB" id="A0A369Q531"/>
<keyword evidence="2" id="KW-1185">Reference proteome</keyword>
<organism evidence="1 2">
    <name type="scientific">Alteripontixanthobacter maritimus</name>
    <dbReference type="NCBI Taxonomy" id="2161824"/>
    <lineage>
        <taxon>Bacteria</taxon>
        <taxon>Pseudomonadati</taxon>
        <taxon>Pseudomonadota</taxon>
        <taxon>Alphaproteobacteria</taxon>
        <taxon>Sphingomonadales</taxon>
        <taxon>Erythrobacteraceae</taxon>
        <taxon>Alteripontixanthobacter</taxon>
    </lineage>
</organism>
<dbReference type="Proteomes" id="UP000253727">
    <property type="component" value="Unassembled WGS sequence"/>
</dbReference>
<evidence type="ECO:0000313" key="2">
    <source>
        <dbReference type="Proteomes" id="UP000253727"/>
    </source>
</evidence>
<dbReference type="OrthoDB" id="7427292at2"/>
<proteinExistence type="predicted"/>
<name>A0A369Q531_9SPHN</name>
<comment type="caution">
    <text evidence="1">The sequence shown here is derived from an EMBL/GenBank/DDBJ whole genome shotgun (WGS) entry which is preliminary data.</text>
</comment>
<sequence length="245" mass="25559">MTARTKPATGLLLLFASGTRPNVEAFQSALSEASPVSISHRPDGENWLELLIDGMTFDCTGLSPGKGAAAPYFRNIVALSKPDEGPFEAIQLAASEHLAAGASSLPVMRGLAAVGLHLAEKFAPVAIGWPPASAQIATGVFRHIVSGWLDGGPFPAPGLIAFSRNSAGEMESEGLSYFTGQELHLSADLVADQGSAMRIGTRLVNELVGHAPLSSSLKATGTDGRTIWMEPSVDGKRIMVTGHTD</sequence>
<accession>A0A369Q531</accession>
<protein>
    <submittedName>
        <fullName evidence="1">Uncharacterized protein</fullName>
    </submittedName>
</protein>
<evidence type="ECO:0000313" key="1">
    <source>
        <dbReference type="EMBL" id="RDC59834.1"/>
    </source>
</evidence>
<reference evidence="1 2" key="1">
    <citation type="submission" date="2018-04" db="EMBL/GenBank/DDBJ databases">
        <title>Altererythrobacter sp. HME9302 genome sequencing and assembly.</title>
        <authorList>
            <person name="Kang H."/>
            <person name="Kim H."/>
            <person name="Joh K."/>
        </authorList>
    </citation>
    <scope>NUCLEOTIDE SEQUENCE [LARGE SCALE GENOMIC DNA]</scope>
    <source>
        <strain evidence="1 2">HME9302</strain>
    </source>
</reference>
<dbReference type="EMBL" id="QBKA01000002">
    <property type="protein sequence ID" value="RDC59834.1"/>
    <property type="molecule type" value="Genomic_DNA"/>
</dbReference>